<feature type="transmembrane region" description="Helical" evidence="8">
    <location>
        <begin position="224"/>
        <end position="244"/>
    </location>
</feature>
<dbReference type="RefSeq" id="WP_083562142.1">
    <property type="nucleotide sequence ID" value="NZ_AQQV01000003.1"/>
</dbReference>
<evidence type="ECO:0000256" key="3">
    <source>
        <dbReference type="ARBA" id="ARBA00022448"/>
    </source>
</evidence>
<keyword evidence="6 8" id="KW-1133">Transmembrane helix</keyword>
<name>A0A1Y1SBS6_9GAMM</name>
<dbReference type="PANTHER" id="PTHR30269:SF37">
    <property type="entry name" value="MEMBRANE TRANSPORTER PROTEIN"/>
    <property type="match status" value="1"/>
</dbReference>
<proteinExistence type="inferred from homology"/>
<dbReference type="OrthoDB" id="7843147at2"/>
<feature type="transmembrane region" description="Helical" evidence="8">
    <location>
        <begin position="194"/>
        <end position="212"/>
    </location>
</feature>
<feature type="transmembrane region" description="Helical" evidence="8">
    <location>
        <begin position="36"/>
        <end position="58"/>
    </location>
</feature>
<comment type="caution">
    <text evidence="9">The sequence shown here is derived from an EMBL/GenBank/DDBJ whole genome shotgun (WGS) entry which is preliminary data.</text>
</comment>
<dbReference type="PANTHER" id="PTHR30269">
    <property type="entry name" value="TRANSMEMBRANE PROTEIN YFCA"/>
    <property type="match status" value="1"/>
</dbReference>
<dbReference type="Proteomes" id="UP000192342">
    <property type="component" value="Unassembled WGS sequence"/>
</dbReference>
<dbReference type="EMBL" id="AQQV01000003">
    <property type="protein sequence ID" value="ORE86071.1"/>
    <property type="molecule type" value="Genomic_DNA"/>
</dbReference>
<dbReference type="GO" id="GO:0005886">
    <property type="term" value="C:plasma membrane"/>
    <property type="evidence" value="ECO:0007669"/>
    <property type="project" value="UniProtKB-SubCell"/>
</dbReference>
<reference evidence="9 10" key="1">
    <citation type="submission" date="2013-04" db="EMBL/GenBank/DDBJ databases">
        <title>Oceanococcus atlanticus 22II-S10r2 Genome Sequencing.</title>
        <authorList>
            <person name="Lai Q."/>
            <person name="Li G."/>
            <person name="Shao Z."/>
        </authorList>
    </citation>
    <scope>NUCLEOTIDE SEQUENCE [LARGE SCALE GENOMIC DNA]</scope>
    <source>
        <strain evidence="9 10">22II-S10r2</strain>
    </source>
</reference>
<accession>A0A1Y1SBS6</accession>
<evidence type="ECO:0000256" key="6">
    <source>
        <dbReference type="ARBA" id="ARBA00022989"/>
    </source>
</evidence>
<keyword evidence="5 8" id="KW-0812">Transmembrane</keyword>
<evidence type="ECO:0000256" key="2">
    <source>
        <dbReference type="ARBA" id="ARBA00009142"/>
    </source>
</evidence>
<evidence type="ECO:0000256" key="4">
    <source>
        <dbReference type="ARBA" id="ARBA00022475"/>
    </source>
</evidence>
<evidence type="ECO:0000256" key="5">
    <source>
        <dbReference type="ARBA" id="ARBA00022692"/>
    </source>
</evidence>
<dbReference type="InterPro" id="IPR052017">
    <property type="entry name" value="TSUP"/>
</dbReference>
<evidence type="ECO:0000313" key="9">
    <source>
        <dbReference type="EMBL" id="ORE86071.1"/>
    </source>
</evidence>
<feature type="transmembrane region" description="Helical" evidence="8">
    <location>
        <begin position="70"/>
        <end position="91"/>
    </location>
</feature>
<keyword evidence="3" id="KW-0813">Transport</keyword>
<dbReference type="InterPro" id="IPR002781">
    <property type="entry name" value="TM_pro_TauE-like"/>
</dbReference>
<organism evidence="9 10">
    <name type="scientific">Oceanococcus atlanticus</name>
    <dbReference type="NCBI Taxonomy" id="1317117"/>
    <lineage>
        <taxon>Bacteria</taxon>
        <taxon>Pseudomonadati</taxon>
        <taxon>Pseudomonadota</taxon>
        <taxon>Gammaproteobacteria</taxon>
        <taxon>Chromatiales</taxon>
        <taxon>Oceanococcaceae</taxon>
        <taxon>Oceanococcus</taxon>
    </lineage>
</organism>
<keyword evidence="10" id="KW-1185">Reference proteome</keyword>
<keyword evidence="4 8" id="KW-1003">Cell membrane</keyword>
<sequence length="250" mass="28134">MSLAYIVLGVFILFAYTAEAMTGFGSIVIAISLGALLFPIEWLQAVLVPLNICMTGFLTWRHRRHIDGRLLLRLIMPFMLVGTLAGFWLQPYLGGDGLKLAFAVLILWFSGRELWRLRGNTAIRVKPLWWSRGVITLAGITHGLFASGGPLLVYGLAATALDKARFRATLIVVWFSLNSLLTVLLLMQGRIQQSWWALAAYLPLIPLGIWLGERFHHQVDEARFRVWIYRILALAGCGLMLASVRRLWMA</sequence>
<feature type="transmembrane region" description="Helical" evidence="8">
    <location>
        <begin position="168"/>
        <end position="187"/>
    </location>
</feature>
<comment type="similarity">
    <text evidence="2 8">Belongs to the 4-toluene sulfonate uptake permease (TSUP) (TC 2.A.102) family.</text>
</comment>
<comment type="subcellular location">
    <subcellularLocation>
        <location evidence="1 8">Cell membrane</location>
        <topology evidence="1 8">Multi-pass membrane protein</topology>
    </subcellularLocation>
</comment>
<evidence type="ECO:0000256" key="7">
    <source>
        <dbReference type="ARBA" id="ARBA00023136"/>
    </source>
</evidence>
<keyword evidence="7 8" id="KW-0472">Membrane</keyword>
<dbReference type="STRING" id="1317117.ATO7_12278"/>
<gene>
    <name evidence="9" type="ORF">ATO7_12278</name>
</gene>
<evidence type="ECO:0000313" key="10">
    <source>
        <dbReference type="Proteomes" id="UP000192342"/>
    </source>
</evidence>
<dbReference type="AlphaFoldDB" id="A0A1Y1SBS6"/>
<dbReference type="Pfam" id="PF01925">
    <property type="entry name" value="TauE"/>
    <property type="match status" value="1"/>
</dbReference>
<evidence type="ECO:0000256" key="8">
    <source>
        <dbReference type="RuleBase" id="RU363041"/>
    </source>
</evidence>
<evidence type="ECO:0000256" key="1">
    <source>
        <dbReference type="ARBA" id="ARBA00004651"/>
    </source>
</evidence>
<protein>
    <recommendedName>
        <fullName evidence="8">Probable membrane transporter protein</fullName>
    </recommendedName>
</protein>
<feature type="transmembrane region" description="Helical" evidence="8">
    <location>
        <begin position="135"/>
        <end position="156"/>
    </location>
</feature>
<feature type="transmembrane region" description="Helical" evidence="8">
    <location>
        <begin position="97"/>
        <end position="115"/>
    </location>
</feature>